<accession>A0A016UYS0</accession>
<dbReference type="EMBL" id="JARK01001359">
    <property type="protein sequence ID" value="EYC19937.1"/>
    <property type="molecule type" value="Genomic_DNA"/>
</dbReference>
<dbReference type="SUPFAM" id="SSF56436">
    <property type="entry name" value="C-type lectin-like"/>
    <property type="match status" value="1"/>
</dbReference>
<evidence type="ECO:0000313" key="2">
    <source>
        <dbReference type="EMBL" id="EYC19937.1"/>
    </source>
</evidence>
<dbReference type="InterPro" id="IPR016187">
    <property type="entry name" value="CTDL_fold"/>
</dbReference>
<dbReference type="InterPro" id="IPR016186">
    <property type="entry name" value="C-type_lectin-like/link_sf"/>
</dbReference>
<proteinExistence type="predicted"/>
<protein>
    <recommendedName>
        <fullName evidence="1">C-type lectin domain-containing protein</fullName>
    </recommendedName>
</protein>
<dbReference type="Proteomes" id="UP000024635">
    <property type="component" value="Unassembled WGS sequence"/>
</dbReference>
<comment type="caution">
    <text evidence="2">The sequence shown here is derived from an EMBL/GenBank/DDBJ whole genome shotgun (WGS) entry which is preliminary data.</text>
</comment>
<dbReference type="Gene3D" id="3.10.100.10">
    <property type="entry name" value="Mannose-Binding Protein A, subunit A"/>
    <property type="match status" value="1"/>
</dbReference>
<dbReference type="OrthoDB" id="5829213at2759"/>
<keyword evidence="3" id="KW-1185">Reference proteome</keyword>
<evidence type="ECO:0000259" key="1">
    <source>
        <dbReference type="PROSITE" id="PS50041"/>
    </source>
</evidence>
<reference evidence="3" key="1">
    <citation type="journal article" date="2015" name="Nat. Genet.">
        <title>The genome and transcriptome of the zoonotic hookworm Ancylostoma ceylanicum identify infection-specific gene families.</title>
        <authorList>
            <person name="Schwarz E.M."/>
            <person name="Hu Y."/>
            <person name="Antoshechkin I."/>
            <person name="Miller M.M."/>
            <person name="Sternberg P.W."/>
            <person name="Aroian R.V."/>
        </authorList>
    </citation>
    <scope>NUCLEOTIDE SEQUENCE</scope>
    <source>
        <strain evidence="3">HY135</strain>
    </source>
</reference>
<dbReference type="SMART" id="SM00034">
    <property type="entry name" value="CLECT"/>
    <property type="match status" value="1"/>
</dbReference>
<dbReference type="PROSITE" id="PS50041">
    <property type="entry name" value="C_TYPE_LECTIN_2"/>
    <property type="match status" value="1"/>
</dbReference>
<dbReference type="Pfam" id="PF00059">
    <property type="entry name" value="Lectin_C"/>
    <property type="match status" value="1"/>
</dbReference>
<dbReference type="AlphaFoldDB" id="A0A016UYS0"/>
<dbReference type="InterPro" id="IPR001304">
    <property type="entry name" value="C-type_lectin-like"/>
</dbReference>
<dbReference type="PANTHER" id="PTHR31024:SF3">
    <property type="entry name" value="C-TYPE LECTIN-RELATED"/>
    <property type="match status" value="1"/>
</dbReference>
<dbReference type="CDD" id="cd00037">
    <property type="entry name" value="CLECT"/>
    <property type="match status" value="1"/>
</dbReference>
<name>A0A016UYS0_9BILA</name>
<organism evidence="2 3">
    <name type="scientific">Ancylostoma ceylanicum</name>
    <dbReference type="NCBI Taxonomy" id="53326"/>
    <lineage>
        <taxon>Eukaryota</taxon>
        <taxon>Metazoa</taxon>
        <taxon>Ecdysozoa</taxon>
        <taxon>Nematoda</taxon>
        <taxon>Chromadorea</taxon>
        <taxon>Rhabditida</taxon>
        <taxon>Rhabditina</taxon>
        <taxon>Rhabditomorpha</taxon>
        <taxon>Strongyloidea</taxon>
        <taxon>Ancylostomatidae</taxon>
        <taxon>Ancylostomatinae</taxon>
        <taxon>Ancylostoma</taxon>
    </lineage>
</organism>
<feature type="domain" description="C-type lectin" evidence="1">
    <location>
        <begin position="106"/>
        <end position="213"/>
    </location>
</feature>
<sequence>MYCNYWRPLQTTFTLTCMTLRISGRYNDPVVAANTFKEDGGIIITIEYVQVHGAPVPMLDTLASPGYALTNRFGRVDVWELHKLFCKANCFCPTNYKPYKVKGDLPYGGCYKMSTLPAIQALAQRSCRRHFNGSLTTVETLGKAKFLTNMMRSNASFWIGLRYNNQAYRWTNGNAVTTFLQPLVPALGECPNNGCLCTLKDFVEGDILCQNEKFLRGSVFQHHWLRQSFS</sequence>
<evidence type="ECO:0000313" key="3">
    <source>
        <dbReference type="Proteomes" id="UP000024635"/>
    </source>
</evidence>
<dbReference type="PANTHER" id="PTHR31024">
    <property type="entry name" value="C-TYPE LECTIN"/>
    <property type="match status" value="1"/>
</dbReference>
<gene>
    <name evidence="2" type="primary">Acey_s0023.g788</name>
    <name evidence="2" type="ORF">Y032_0023g788</name>
</gene>